<accession>A0AC58TST8</accession>
<dbReference type="RefSeq" id="XP_075100289.1">
    <property type="nucleotide sequence ID" value="XM_075244188.1"/>
</dbReference>
<gene>
    <name evidence="2" type="primary">LOC107812545</name>
</gene>
<keyword evidence="1" id="KW-1185">Reference proteome</keyword>
<name>A0AC58TST8_TOBAC</name>
<dbReference type="Proteomes" id="UP000790787">
    <property type="component" value="Chromosome 22"/>
</dbReference>
<organism evidence="1 2">
    <name type="scientific">Nicotiana tabacum</name>
    <name type="common">Common tobacco</name>
    <dbReference type="NCBI Taxonomy" id="4097"/>
    <lineage>
        <taxon>Eukaryota</taxon>
        <taxon>Viridiplantae</taxon>
        <taxon>Streptophyta</taxon>
        <taxon>Embryophyta</taxon>
        <taxon>Tracheophyta</taxon>
        <taxon>Spermatophyta</taxon>
        <taxon>Magnoliopsida</taxon>
        <taxon>eudicotyledons</taxon>
        <taxon>Gunneridae</taxon>
        <taxon>Pentapetalae</taxon>
        <taxon>asterids</taxon>
        <taxon>lamiids</taxon>
        <taxon>Solanales</taxon>
        <taxon>Solanaceae</taxon>
        <taxon>Nicotianoideae</taxon>
        <taxon>Nicotianeae</taxon>
        <taxon>Nicotiana</taxon>
    </lineage>
</organism>
<protein>
    <submittedName>
        <fullName evidence="2">Replication protein A 70 kDa DNA-binding subunit B-like isoform X1</fullName>
    </submittedName>
</protein>
<reference evidence="1" key="1">
    <citation type="journal article" date="2014" name="Nat. Commun.">
        <title>The tobacco genome sequence and its comparison with those of tomato and potato.</title>
        <authorList>
            <person name="Sierro N."/>
            <person name="Battey J.N."/>
            <person name="Ouadi S."/>
            <person name="Bakaher N."/>
            <person name="Bovet L."/>
            <person name="Willig A."/>
            <person name="Goepfert S."/>
            <person name="Peitsch M.C."/>
            <person name="Ivanov N.V."/>
        </authorList>
    </citation>
    <scope>NUCLEOTIDE SEQUENCE [LARGE SCALE GENOMIC DNA]</scope>
</reference>
<reference evidence="2" key="2">
    <citation type="submission" date="2025-08" db="UniProtKB">
        <authorList>
            <consortium name="RefSeq"/>
        </authorList>
    </citation>
    <scope>IDENTIFICATION</scope>
    <source>
        <tissue evidence="2">Leaf</tissue>
    </source>
</reference>
<sequence length="239" mass="27765">MKQMAERFNINAITPETEEWTCKIQVVDKGRPRDNREKMKKYQLMVLQDEEENQVECVIFNVEIMHFADLFRPFYTYLVSVAQVKESNYMYGNPLNKFTWTIDKCTIVEPIETVNPPEEPLPPPTRLNLTPFDNFEYQPEGSEFDVLAIVLNTSPSTYASNGRRIQDFIIMDDHKKPTKFTLWEEFIDHDGNKLLELLKKEYPIILAKKVARPKSSSGKTSIALIAVKLPNWFPGANLK</sequence>
<proteinExistence type="predicted"/>
<evidence type="ECO:0000313" key="2">
    <source>
        <dbReference type="RefSeq" id="XP_075100289.1"/>
    </source>
</evidence>
<evidence type="ECO:0000313" key="1">
    <source>
        <dbReference type="Proteomes" id="UP000790787"/>
    </source>
</evidence>